<evidence type="ECO:0000313" key="8">
    <source>
        <dbReference type="Proteomes" id="UP000799772"/>
    </source>
</evidence>
<accession>A0A9P4IAG9</accession>
<keyword evidence="4 6" id="KW-0472">Membrane</keyword>
<keyword evidence="8" id="KW-1185">Reference proteome</keyword>
<dbReference type="Gene3D" id="1.20.1740.10">
    <property type="entry name" value="Amino acid/polyamine transporter I"/>
    <property type="match status" value="1"/>
</dbReference>
<keyword evidence="2 6" id="KW-0812">Transmembrane</keyword>
<feature type="transmembrane region" description="Helical" evidence="6">
    <location>
        <begin position="144"/>
        <end position="166"/>
    </location>
</feature>
<name>A0A9P4IAG9_9PEZI</name>
<dbReference type="GO" id="GO:0015179">
    <property type="term" value="F:L-amino acid transmembrane transporter activity"/>
    <property type="evidence" value="ECO:0007669"/>
    <property type="project" value="TreeGrafter"/>
</dbReference>
<evidence type="ECO:0000256" key="3">
    <source>
        <dbReference type="ARBA" id="ARBA00022989"/>
    </source>
</evidence>
<dbReference type="PANTHER" id="PTHR11785:SF532">
    <property type="entry name" value="TRANSPORTER, PUTATIVE (EUROFUNG)-RELATED"/>
    <property type="match status" value="1"/>
</dbReference>
<dbReference type="InterPro" id="IPR002293">
    <property type="entry name" value="AA/rel_permease1"/>
</dbReference>
<feature type="transmembrane region" description="Helical" evidence="6">
    <location>
        <begin position="65"/>
        <end position="85"/>
    </location>
</feature>
<evidence type="ECO:0000313" key="7">
    <source>
        <dbReference type="EMBL" id="KAF2097094.1"/>
    </source>
</evidence>
<dbReference type="InterPro" id="IPR050598">
    <property type="entry name" value="AminoAcid_Transporter"/>
</dbReference>
<keyword evidence="3 6" id="KW-1133">Transmembrane helix</keyword>
<evidence type="ECO:0000256" key="4">
    <source>
        <dbReference type="ARBA" id="ARBA00023136"/>
    </source>
</evidence>
<dbReference type="Proteomes" id="UP000799772">
    <property type="component" value="Unassembled WGS sequence"/>
</dbReference>
<feature type="transmembrane region" description="Helical" evidence="6">
    <location>
        <begin position="350"/>
        <end position="375"/>
    </location>
</feature>
<evidence type="ECO:0000256" key="1">
    <source>
        <dbReference type="ARBA" id="ARBA00004141"/>
    </source>
</evidence>
<feature type="transmembrane region" description="Helical" evidence="6">
    <location>
        <begin position="494"/>
        <end position="514"/>
    </location>
</feature>
<feature type="transmembrane region" description="Helical" evidence="6">
    <location>
        <begin position="396"/>
        <end position="419"/>
    </location>
</feature>
<dbReference type="PIRSF" id="PIRSF006060">
    <property type="entry name" value="AA_transporter"/>
    <property type="match status" value="1"/>
</dbReference>
<protein>
    <submittedName>
        <fullName evidence="7">Amino acid transporter</fullName>
    </submittedName>
</protein>
<feature type="transmembrane region" description="Helical" evidence="6">
    <location>
        <begin position="260"/>
        <end position="279"/>
    </location>
</feature>
<proteinExistence type="predicted"/>
<feature type="transmembrane region" description="Helical" evidence="6">
    <location>
        <begin position="431"/>
        <end position="449"/>
    </location>
</feature>
<dbReference type="EMBL" id="ML978128">
    <property type="protein sequence ID" value="KAF2097094.1"/>
    <property type="molecule type" value="Genomic_DNA"/>
</dbReference>
<sequence length="551" mass="60378">MEEDNDGSSHELHPLRLASLGSRSSDSFEKSPRQSEEDATSPRVISDRNVENDVLPETAAQGRNLGWYSAYIIIMSSVIGSGIFATPGTIVNSVGSIGLSLVLWVLGAIVSWAGLAVYLEYGCMLPRSGGDKVYLEFTYRRPRFFASTVFAVVAVLMGFTASNCIIFGEYVDFALSTEAHPALRKWLSVGLLTAVTIMHGCFYKAGILVQNTVGWMKVGSIALMVLASFFVVLFGSHQDSTTTSPSDKSSWSILWQGSNWNWGVVSMGFLEVLYTYGGLETVNSVMNEVKDPVKTLKSAAPAALVSIAVLYILINVAIFSVVPIDEIKRDAELAGALFFERTFGSTVGKVFLPLMVAFSASGNVMVATFALGRLNQEIARQGFLPFGRILASNRPFNAPLAALIVHLIPSILVITIPSGNVYKFILDVQGYPFQILTVAISGGLILLRFKRPDLARPYRAWIPAVWFKIALSFAFLVAPLVPRESKDGESWISQISYALVGIAIFAFAVLYWYVWTILLPRIKGYELEEIVEMLEDGTTISKLVKVPKRVK</sequence>
<feature type="compositionally biased region" description="Basic and acidic residues" evidence="5">
    <location>
        <begin position="26"/>
        <end position="36"/>
    </location>
</feature>
<gene>
    <name evidence="7" type="ORF">NA57DRAFT_41296</name>
</gene>
<evidence type="ECO:0000256" key="5">
    <source>
        <dbReference type="SAM" id="MobiDB-lite"/>
    </source>
</evidence>
<evidence type="ECO:0000256" key="6">
    <source>
        <dbReference type="SAM" id="Phobius"/>
    </source>
</evidence>
<feature type="transmembrane region" description="Helical" evidence="6">
    <location>
        <begin position="97"/>
        <end position="123"/>
    </location>
</feature>
<dbReference type="AlphaFoldDB" id="A0A9P4IAG9"/>
<comment type="subcellular location">
    <subcellularLocation>
        <location evidence="1">Membrane</location>
        <topology evidence="1">Multi-pass membrane protein</topology>
    </subcellularLocation>
</comment>
<organism evidence="7 8">
    <name type="scientific">Rhizodiscina lignyota</name>
    <dbReference type="NCBI Taxonomy" id="1504668"/>
    <lineage>
        <taxon>Eukaryota</taxon>
        <taxon>Fungi</taxon>
        <taxon>Dikarya</taxon>
        <taxon>Ascomycota</taxon>
        <taxon>Pezizomycotina</taxon>
        <taxon>Dothideomycetes</taxon>
        <taxon>Pleosporomycetidae</taxon>
        <taxon>Aulographales</taxon>
        <taxon>Rhizodiscinaceae</taxon>
        <taxon>Rhizodiscina</taxon>
    </lineage>
</organism>
<reference evidence="7" key="1">
    <citation type="journal article" date="2020" name="Stud. Mycol.">
        <title>101 Dothideomycetes genomes: a test case for predicting lifestyles and emergence of pathogens.</title>
        <authorList>
            <person name="Haridas S."/>
            <person name="Albert R."/>
            <person name="Binder M."/>
            <person name="Bloem J."/>
            <person name="Labutti K."/>
            <person name="Salamov A."/>
            <person name="Andreopoulos B."/>
            <person name="Baker S."/>
            <person name="Barry K."/>
            <person name="Bills G."/>
            <person name="Bluhm B."/>
            <person name="Cannon C."/>
            <person name="Castanera R."/>
            <person name="Culley D."/>
            <person name="Daum C."/>
            <person name="Ezra D."/>
            <person name="Gonzalez J."/>
            <person name="Henrissat B."/>
            <person name="Kuo A."/>
            <person name="Liang C."/>
            <person name="Lipzen A."/>
            <person name="Lutzoni F."/>
            <person name="Magnuson J."/>
            <person name="Mondo S."/>
            <person name="Nolan M."/>
            <person name="Ohm R."/>
            <person name="Pangilinan J."/>
            <person name="Park H.-J."/>
            <person name="Ramirez L."/>
            <person name="Alfaro M."/>
            <person name="Sun H."/>
            <person name="Tritt A."/>
            <person name="Yoshinaga Y."/>
            <person name="Zwiers L.-H."/>
            <person name="Turgeon B."/>
            <person name="Goodwin S."/>
            <person name="Spatafora J."/>
            <person name="Crous P."/>
            <person name="Grigoriev I."/>
        </authorList>
    </citation>
    <scope>NUCLEOTIDE SEQUENCE</scope>
    <source>
        <strain evidence="7">CBS 133067</strain>
    </source>
</reference>
<feature type="transmembrane region" description="Helical" evidence="6">
    <location>
        <begin position="461"/>
        <end position="482"/>
    </location>
</feature>
<comment type="caution">
    <text evidence="7">The sequence shown here is derived from an EMBL/GenBank/DDBJ whole genome shotgun (WGS) entry which is preliminary data.</text>
</comment>
<evidence type="ECO:0000256" key="2">
    <source>
        <dbReference type="ARBA" id="ARBA00022692"/>
    </source>
</evidence>
<feature type="transmembrane region" description="Helical" evidence="6">
    <location>
        <begin position="186"/>
        <end position="203"/>
    </location>
</feature>
<dbReference type="PANTHER" id="PTHR11785">
    <property type="entry name" value="AMINO ACID TRANSPORTER"/>
    <property type="match status" value="1"/>
</dbReference>
<feature type="region of interest" description="Disordered" evidence="5">
    <location>
        <begin position="1"/>
        <end position="47"/>
    </location>
</feature>
<dbReference type="OrthoDB" id="5982228at2759"/>
<feature type="transmembrane region" description="Helical" evidence="6">
    <location>
        <begin position="300"/>
        <end position="322"/>
    </location>
</feature>
<dbReference type="Pfam" id="PF13520">
    <property type="entry name" value="AA_permease_2"/>
    <property type="match status" value="1"/>
</dbReference>
<dbReference type="GO" id="GO:0016020">
    <property type="term" value="C:membrane"/>
    <property type="evidence" value="ECO:0007669"/>
    <property type="project" value="UniProtKB-SubCell"/>
</dbReference>
<feature type="transmembrane region" description="Helical" evidence="6">
    <location>
        <begin position="215"/>
        <end position="235"/>
    </location>
</feature>